<dbReference type="KEGG" id="gms:SOIL9_36200"/>
<proteinExistence type="predicted"/>
<reference evidence="1 2" key="1">
    <citation type="submission" date="2019-05" db="EMBL/GenBank/DDBJ databases">
        <authorList>
            <consortium name="Science for Life Laboratories"/>
        </authorList>
    </citation>
    <scope>NUCLEOTIDE SEQUENCE [LARGE SCALE GENOMIC DNA]</scope>
    <source>
        <strain evidence="1">Soil9</strain>
    </source>
</reference>
<gene>
    <name evidence="1" type="ORF">SOIL9_36200</name>
</gene>
<protein>
    <submittedName>
        <fullName evidence="1">Uncharacterized protein</fullName>
    </submittedName>
</protein>
<dbReference type="AlphaFoldDB" id="A0A6P2D1X1"/>
<evidence type="ECO:0000313" key="2">
    <source>
        <dbReference type="Proteomes" id="UP000464178"/>
    </source>
</evidence>
<dbReference type="RefSeq" id="WP_162668708.1">
    <property type="nucleotide sequence ID" value="NZ_LR593886.1"/>
</dbReference>
<accession>A0A6P2D1X1</accession>
<sequence>MSTEKVNDQNLQSFINSQKSRKSQILKNDTYIAQHKPQSLGLKMDKEIDFSDATQWHLSQNATSYVVRGSGLVACIFSSKRQDLSKYGAWLKLDGIGQHDAEPLYMAWGNELRTMMLEMEVARTKHLTGRLNSANQPDTNFTA</sequence>
<keyword evidence="2" id="KW-1185">Reference proteome</keyword>
<dbReference type="EMBL" id="LR593886">
    <property type="protein sequence ID" value="VTR94094.1"/>
    <property type="molecule type" value="Genomic_DNA"/>
</dbReference>
<organism evidence="1 2">
    <name type="scientific">Gemmata massiliana</name>
    <dbReference type="NCBI Taxonomy" id="1210884"/>
    <lineage>
        <taxon>Bacteria</taxon>
        <taxon>Pseudomonadati</taxon>
        <taxon>Planctomycetota</taxon>
        <taxon>Planctomycetia</taxon>
        <taxon>Gemmatales</taxon>
        <taxon>Gemmataceae</taxon>
        <taxon>Gemmata</taxon>
    </lineage>
</organism>
<name>A0A6P2D1X1_9BACT</name>
<evidence type="ECO:0000313" key="1">
    <source>
        <dbReference type="EMBL" id="VTR94094.1"/>
    </source>
</evidence>
<dbReference type="Proteomes" id="UP000464178">
    <property type="component" value="Chromosome"/>
</dbReference>